<dbReference type="Pfam" id="PF13006">
    <property type="entry name" value="Nterm_IS4"/>
    <property type="match status" value="1"/>
</dbReference>
<dbReference type="OrthoDB" id="477305at2"/>
<evidence type="ECO:0000313" key="3">
    <source>
        <dbReference type="Proteomes" id="UP000032360"/>
    </source>
</evidence>
<keyword evidence="3" id="KW-1185">Reference proteome</keyword>
<feature type="domain" description="Transposase IS4 N-terminal" evidence="1">
    <location>
        <begin position="19"/>
        <end position="55"/>
    </location>
</feature>
<accession>A0A0D8HH75</accession>
<evidence type="ECO:0000313" key="2">
    <source>
        <dbReference type="EMBL" id="KJF17209.1"/>
    </source>
</evidence>
<dbReference type="AlphaFoldDB" id="A0A0D8HH75"/>
<dbReference type="RefSeq" id="WP_152625991.1">
    <property type="nucleotide sequence ID" value="NZ_JXYS01000061.1"/>
</dbReference>
<dbReference type="Proteomes" id="UP000032360">
    <property type="component" value="Unassembled WGS sequence"/>
</dbReference>
<dbReference type="EMBL" id="JXYS01000061">
    <property type="protein sequence ID" value="KJF17209.1"/>
    <property type="molecule type" value="Genomic_DNA"/>
</dbReference>
<comment type="caution">
    <text evidence="2">The sequence shown here is derived from an EMBL/GenBank/DDBJ whole genome shotgun (WGS) entry which is preliminary data.</text>
</comment>
<reference evidence="2 3" key="1">
    <citation type="submission" date="2015-01" db="EMBL/GenBank/DDBJ databases">
        <title>Draft genome of the acidophilic iron oxidizer Acidithrix ferrooxidans strain Py-F3.</title>
        <authorList>
            <person name="Poehlein A."/>
            <person name="Eisen S."/>
            <person name="Schloemann M."/>
            <person name="Johnson B.D."/>
            <person name="Daniel R."/>
            <person name="Muehling M."/>
        </authorList>
    </citation>
    <scope>NUCLEOTIDE SEQUENCE [LARGE SCALE GENOMIC DNA]</scope>
    <source>
        <strain evidence="2 3">Py-F3</strain>
    </source>
</reference>
<proteinExistence type="predicted"/>
<protein>
    <recommendedName>
        <fullName evidence="1">Transposase IS4 N-terminal domain-containing protein</fullName>
    </recommendedName>
</protein>
<name>A0A0D8HH75_9ACTN</name>
<evidence type="ECO:0000259" key="1">
    <source>
        <dbReference type="Pfam" id="PF13006"/>
    </source>
</evidence>
<sequence>MPRPGWRRQPDNALLADHISIGVLTRTFIKDLIDDILNETDKLEQRVRLMPARMVTC</sequence>
<organism evidence="2 3">
    <name type="scientific">Acidithrix ferrooxidans</name>
    <dbReference type="NCBI Taxonomy" id="1280514"/>
    <lineage>
        <taxon>Bacteria</taxon>
        <taxon>Bacillati</taxon>
        <taxon>Actinomycetota</taxon>
        <taxon>Acidimicrobiia</taxon>
        <taxon>Acidimicrobiales</taxon>
        <taxon>Acidimicrobiaceae</taxon>
        <taxon>Acidithrix</taxon>
    </lineage>
</organism>
<dbReference type="InterPro" id="IPR024473">
    <property type="entry name" value="Transposases_IS4_N"/>
</dbReference>
<gene>
    <name evidence="2" type="ORF">AXFE_19220</name>
</gene>